<organism evidence="3">
    <name type="scientific">Haemonchus placei</name>
    <name type="common">Barber's pole worm</name>
    <dbReference type="NCBI Taxonomy" id="6290"/>
    <lineage>
        <taxon>Eukaryota</taxon>
        <taxon>Metazoa</taxon>
        <taxon>Ecdysozoa</taxon>
        <taxon>Nematoda</taxon>
        <taxon>Chromadorea</taxon>
        <taxon>Rhabditida</taxon>
        <taxon>Rhabditina</taxon>
        <taxon>Rhabditomorpha</taxon>
        <taxon>Strongyloidea</taxon>
        <taxon>Trichostrongylidae</taxon>
        <taxon>Haemonchus</taxon>
    </lineage>
</organism>
<evidence type="ECO:0000313" key="1">
    <source>
        <dbReference type="EMBL" id="VDO10203.1"/>
    </source>
</evidence>
<protein>
    <submittedName>
        <fullName evidence="3">Transposase</fullName>
    </submittedName>
</protein>
<accession>A0A0N4VWA8</accession>
<evidence type="ECO:0000313" key="3">
    <source>
        <dbReference type="WBParaSite" id="HPLM_0000157801-mRNA-1"/>
    </source>
</evidence>
<proteinExistence type="predicted"/>
<gene>
    <name evidence="1" type="ORF">HPLM_LOCUS1576</name>
</gene>
<dbReference type="Proteomes" id="UP000268014">
    <property type="component" value="Unassembled WGS sequence"/>
</dbReference>
<keyword evidence="2" id="KW-1185">Reference proteome</keyword>
<reference evidence="3" key="1">
    <citation type="submission" date="2017-02" db="UniProtKB">
        <authorList>
            <consortium name="WormBaseParasite"/>
        </authorList>
    </citation>
    <scope>IDENTIFICATION</scope>
</reference>
<evidence type="ECO:0000313" key="2">
    <source>
        <dbReference type="Proteomes" id="UP000268014"/>
    </source>
</evidence>
<dbReference type="EMBL" id="UZAF01002175">
    <property type="protein sequence ID" value="VDO10203.1"/>
    <property type="molecule type" value="Genomic_DNA"/>
</dbReference>
<name>A0A0N4VWA8_HAEPC</name>
<dbReference type="WBParaSite" id="HPLM_0000157801-mRNA-1">
    <property type="protein sequence ID" value="HPLM_0000157801-mRNA-1"/>
    <property type="gene ID" value="HPLM_0000157801"/>
</dbReference>
<reference evidence="1 2" key="2">
    <citation type="submission" date="2018-11" db="EMBL/GenBank/DDBJ databases">
        <authorList>
            <consortium name="Pathogen Informatics"/>
        </authorList>
    </citation>
    <scope>NUCLEOTIDE SEQUENCE [LARGE SCALE GENOMIC DNA]</scope>
    <source>
        <strain evidence="1 2">MHpl1</strain>
    </source>
</reference>
<dbReference type="AlphaFoldDB" id="A0A0N4VWA8"/>
<sequence length="63" mass="7386">MAGQSYVQWQLQFNEQHPINGSKLATYGNGRYVFLLGNKRVGTILLYFFECKQKFTIDCRFLC</sequence>